<dbReference type="AlphaFoldDB" id="A0A833EAE7"/>
<accession>A0A833EAE7</accession>
<protein>
    <recommendedName>
        <fullName evidence="4">Peptidase M1 membrane alanine aminopeptidase domain-containing protein</fullName>
    </recommendedName>
</protein>
<evidence type="ECO:0000313" key="3">
    <source>
        <dbReference type="Proteomes" id="UP000600071"/>
    </source>
</evidence>
<name>A0A833EAE7_9CREN</name>
<dbReference type="Proteomes" id="UP000600071">
    <property type="component" value="Unassembled WGS sequence"/>
</dbReference>
<organism evidence="2 3">
    <name type="scientific">Pyrodictium delaneyi</name>
    <dbReference type="NCBI Taxonomy" id="1273541"/>
    <lineage>
        <taxon>Archaea</taxon>
        <taxon>Thermoproteota</taxon>
        <taxon>Thermoprotei</taxon>
        <taxon>Desulfurococcales</taxon>
        <taxon>Pyrodictiaceae</taxon>
        <taxon>Pyrodictium</taxon>
    </lineage>
</organism>
<evidence type="ECO:0000313" key="2">
    <source>
        <dbReference type="EMBL" id="HIQ23537.1"/>
    </source>
</evidence>
<evidence type="ECO:0008006" key="4">
    <source>
        <dbReference type="Google" id="ProtNLM"/>
    </source>
</evidence>
<feature type="transmembrane region" description="Helical" evidence="1">
    <location>
        <begin position="491"/>
        <end position="512"/>
    </location>
</feature>
<keyword evidence="1" id="KW-0472">Membrane</keyword>
<evidence type="ECO:0000256" key="1">
    <source>
        <dbReference type="SAM" id="Phobius"/>
    </source>
</evidence>
<dbReference type="EMBL" id="DQVR01000018">
    <property type="protein sequence ID" value="HIQ23537.1"/>
    <property type="molecule type" value="Genomic_DNA"/>
</dbReference>
<gene>
    <name evidence="2" type="ORF">EYH50_00630</name>
</gene>
<proteinExistence type="predicted"/>
<keyword evidence="1" id="KW-0812">Transmembrane</keyword>
<reference evidence="2" key="1">
    <citation type="journal article" date="2020" name="ISME J.">
        <title>Gammaproteobacteria mediating utilization of methyl-, sulfur- and petroleum organic compounds in deep ocean hydrothermal plumes.</title>
        <authorList>
            <person name="Zhou Z."/>
            <person name="Liu Y."/>
            <person name="Pan J."/>
            <person name="Cron B.R."/>
            <person name="Toner B.M."/>
            <person name="Anantharaman K."/>
            <person name="Breier J.A."/>
            <person name="Dick G.J."/>
            <person name="Li M."/>
        </authorList>
    </citation>
    <scope>NUCLEOTIDE SEQUENCE</scope>
    <source>
        <strain evidence="2">SZUA-1523</strain>
    </source>
</reference>
<keyword evidence="1" id="KW-1133">Transmembrane helix</keyword>
<sequence length="516" mass="55805">MPTARLASIVVLIAATAILHVAYATSGPASDYNLIIVFMKPVDESTWSMKIMLEGVDVDIECIGVLRPNAYYVQTRGISSSIVVAPLYYILDSVCHSALSEIQLLATVHGNRSIRVVVSAPKGYIVRSSLDWRGYGPLGGPYTVDVVSFVKHYVFDGIVVANVSAYRVEDLGHTNITVVAAHGIGGEIVKYVVESVTVVRSALSRWLGPSPRAPVVVAIVGANEHYFQPPGSAHSLGGVVYLKIDSSQIDEISWLVHTVAHEAVHGWFNHGMLYGDFSFQEAAAEFLALKALHDTSPELYEKAASYLRIMLEAGEQYAVWMRVNAALWYAGVKACNEDLYMRAISILYNASLAGEHKKPVSLLDIARIMHSEAPFQCKGRLEAAMGKVFEAASRSVVDWPFIDTEVFRAENATSKKAGEYMVLSPQNATDTHSYVERAGYSSVAREAEGDTCTRAALVHSSNAGSNATASVVGGDTTYTPCLPSAHSAERVYVFALGLGAGLLAGFTLKGLYSRRK</sequence>
<comment type="caution">
    <text evidence="2">The sequence shown here is derived from an EMBL/GenBank/DDBJ whole genome shotgun (WGS) entry which is preliminary data.</text>
</comment>